<sequence length="216" mass="24060">MSVASSSLFSVSDLLKEGDTSDNMQPTASLADKKSLRKLFRQRRKALADHPSWKADGLIFTLMLAEHIRSHFGKARSISAYLPNDGEVDPLPIFLQAIDAGITPLLPRIVEKDAPLDFHRWWPGDPLEEKNGGILQPVAESEKIVPDIILTPLVGFDRSLRRLGRGGGYYDRSFKAYPDAIRIGVAWSIQEAEAIPVEAWDMPLHAVATEKEWIGF</sequence>
<dbReference type="AlphaFoldDB" id="A0A0H3G167"/>
<evidence type="ECO:0000256" key="1">
    <source>
        <dbReference type="PIRSR" id="PIRSR006806-1"/>
    </source>
</evidence>
<dbReference type="Proteomes" id="UP000001494">
    <property type="component" value="Chromosome"/>
</dbReference>
<dbReference type="EC" id="6.3.3.2" evidence="2"/>
<evidence type="ECO:0000313" key="3">
    <source>
        <dbReference type="EMBL" id="AEH62468.1"/>
    </source>
</evidence>
<dbReference type="GeneID" id="79904552"/>
<keyword evidence="2" id="KW-0479">Metal-binding</keyword>
<dbReference type="InterPro" id="IPR037171">
    <property type="entry name" value="NagB/RpiA_transferase-like"/>
</dbReference>
<protein>
    <recommendedName>
        <fullName evidence="2">5-formyltetrahydrofolate cyclo-ligase</fullName>
        <ecNumber evidence="2">6.3.3.2</ecNumber>
    </recommendedName>
</protein>
<accession>A0A0H3G167</accession>
<dbReference type="KEGG" id="zmm:Zmob_0626"/>
<dbReference type="EMBL" id="CP002850">
    <property type="protein sequence ID" value="AEH62468.1"/>
    <property type="molecule type" value="Genomic_DNA"/>
</dbReference>
<comment type="similarity">
    <text evidence="2">Belongs to the 5-formyltetrahydrofolate cyclo-ligase family.</text>
</comment>
<name>A0A0H3G167_ZYMMA</name>
<dbReference type="PANTHER" id="PTHR23407">
    <property type="entry name" value="ATPASE INHIBITOR/5-FORMYLTETRAHYDROFOLATE CYCLO-LIGASE"/>
    <property type="match status" value="1"/>
</dbReference>
<dbReference type="RefSeq" id="WP_014500622.1">
    <property type="nucleotide sequence ID" value="NC_017262.1"/>
</dbReference>
<reference evidence="3 4" key="1">
    <citation type="journal article" date="2011" name="J. Bacteriol.">
        <title>Genome sequence of the ethanol-producing Zymomonas mobilis subsp. mobilis lectotype strain ATCC 10988.</title>
        <authorList>
            <person name="Pappas K.M."/>
            <person name="Kouvelis V.N."/>
            <person name="Saunders E."/>
            <person name="Brettin T.S."/>
            <person name="Bruce D."/>
            <person name="Detter C."/>
            <person name="Balakireva M."/>
            <person name="Han C.S."/>
            <person name="Savvakis G."/>
            <person name="Kyrpides N.C."/>
            <person name="Typas M.A."/>
        </authorList>
    </citation>
    <scope>NUCLEOTIDE SEQUENCE [LARGE SCALE GENOMIC DNA]</scope>
    <source>
        <strain evidence="4">ATCC 10988 / DSM 424 / CCUG 17860 / LMG 404 / NCIMB 8938 / NRRL B-806 / ZM1</strain>
    </source>
</reference>
<dbReference type="Gene3D" id="3.40.50.10420">
    <property type="entry name" value="NagB/RpiA/CoA transferase-like"/>
    <property type="match status" value="1"/>
</dbReference>
<feature type="binding site" evidence="1">
    <location>
        <position position="82"/>
    </location>
    <ligand>
        <name>substrate</name>
    </ligand>
</feature>
<dbReference type="InterPro" id="IPR024185">
    <property type="entry name" value="FTHF_cligase-like_sf"/>
</dbReference>
<dbReference type="PIRSF" id="PIRSF006806">
    <property type="entry name" value="FTHF_cligase"/>
    <property type="match status" value="1"/>
</dbReference>
<proteinExistence type="inferred from homology"/>
<organism evidence="3 4">
    <name type="scientific">Zymomonas mobilis subsp. mobilis (strain ATCC 10988 / DSM 424 / LMG 404 / NCIMB 8938 / NRRL B-806 / ZM1)</name>
    <dbReference type="NCBI Taxonomy" id="555217"/>
    <lineage>
        <taxon>Bacteria</taxon>
        <taxon>Pseudomonadati</taxon>
        <taxon>Pseudomonadota</taxon>
        <taxon>Alphaproteobacteria</taxon>
        <taxon>Sphingomonadales</taxon>
        <taxon>Zymomonadaceae</taxon>
        <taxon>Zymomonas</taxon>
    </lineage>
</organism>
<gene>
    <name evidence="3" type="ordered locus">Zmob_0626</name>
</gene>
<evidence type="ECO:0000256" key="2">
    <source>
        <dbReference type="RuleBase" id="RU361279"/>
    </source>
</evidence>
<dbReference type="OrthoDB" id="9801938at2"/>
<keyword evidence="2" id="KW-0460">Magnesium</keyword>
<evidence type="ECO:0000313" key="4">
    <source>
        <dbReference type="Proteomes" id="UP000001494"/>
    </source>
</evidence>
<dbReference type="GO" id="GO:0035999">
    <property type="term" value="P:tetrahydrofolate interconversion"/>
    <property type="evidence" value="ECO:0007669"/>
    <property type="project" value="TreeGrafter"/>
</dbReference>
<dbReference type="GO" id="GO:0005524">
    <property type="term" value="F:ATP binding"/>
    <property type="evidence" value="ECO:0007669"/>
    <property type="project" value="UniProtKB-KW"/>
</dbReference>
<dbReference type="eggNOG" id="COG0212">
    <property type="taxonomic scope" value="Bacteria"/>
</dbReference>
<feature type="binding site" evidence="1">
    <location>
        <position position="87"/>
    </location>
    <ligand>
        <name>substrate</name>
    </ligand>
</feature>
<keyword evidence="3" id="KW-0436">Ligase</keyword>
<feature type="binding site" evidence="1">
    <location>
        <begin position="162"/>
        <end position="170"/>
    </location>
    <ligand>
        <name>ATP</name>
        <dbReference type="ChEBI" id="CHEBI:30616"/>
    </ligand>
</feature>
<feature type="binding site" evidence="1">
    <location>
        <begin position="33"/>
        <end position="37"/>
    </location>
    <ligand>
        <name>ATP</name>
        <dbReference type="ChEBI" id="CHEBI:30616"/>
    </ligand>
</feature>
<dbReference type="Pfam" id="PF01812">
    <property type="entry name" value="5-FTHF_cyc-lig"/>
    <property type="match status" value="1"/>
</dbReference>
<keyword evidence="1 2" id="KW-0067">ATP-binding</keyword>
<dbReference type="GO" id="GO:0046872">
    <property type="term" value="F:metal ion binding"/>
    <property type="evidence" value="ECO:0007669"/>
    <property type="project" value="UniProtKB-KW"/>
</dbReference>
<dbReference type="SUPFAM" id="SSF100950">
    <property type="entry name" value="NagB/RpiA/CoA transferase-like"/>
    <property type="match status" value="1"/>
</dbReference>
<dbReference type="InterPro" id="IPR002698">
    <property type="entry name" value="FTHF_cligase"/>
</dbReference>
<keyword evidence="1 2" id="KW-0547">Nucleotide-binding</keyword>
<dbReference type="GO" id="GO:0030272">
    <property type="term" value="F:5-formyltetrahydrofolate cyclo-ligase activity"/>
    <property type="evidence" value="ECO:0007669"/>
    <property type="project" value="UniProtKB-EC"/>
</dbReference>
<dbReference type="GO" id="GO:0009396">
    <property type="term" value="P:folic acid-containing compound biosynthetic process"/>
    <property type="evidence" value="ECO:0007669"/>
    <property type="project" value="TreeGrafter"/>
</dbReference>
<dbReference type="HOGENOM" id="CLU_066245_0_1_5"/>
<dbReference type="NCBIfam" id="TIGR02727">
    <property type="entry name" value="MTHFS_bact"/>
    <property type="match status" value="1"/>
</dbReference>
<comment type="cofactor">
    <cofactor evidence="2">
        <name>Mg(2+)</name>
        <dbReference type="ChEBI" id="CHEBI:18420"/>
    </cofactor>
</comment>
<dbReference type="PANTHER" id="PTHR23407:SF11">
    <property type="entry name" value="CHROMOSOME UNDETERMINED SCAFFOLD_24, WHOLE GENOME SHOTGUN SEQUENCE"/>
    <property type="match status" value="1"/>
</dbReference>
<comment type="catalytic activity">
    <reaction evidence="2">
        <text>(6S)-5-formyl-5,6,7,8-tetrahydrofolate + ATP = (6R)-5,10-methenyltetrahydrofolate + ADP + phosphate</text>
        <dbReference type="Rhea" id="RHEA:10488"/>
        <dbReference type="ChEBI" id="CHEBI:30616"/>
        <dbReference type="ChEBI" id="CHEBI:43474"/>
        <dbReference type="ChEBI" id="CHEBI:57455"/>
        <dbReference type="ChEBI" id="CHEBI:57457"/>
        <dbReference type="ChEBI" id="CHEBI:456216"/>
        <dbReference type="EC" id="6.3.3.2"/>
    </reaction>
</comment>